<comment type="caution">
    <text evidence="8">The sequence shown here is derived from an EMBL/GenBank/DDBJ whole genome shotgun (WGS) entry which is preliminary data.</text>
</comment>
<feature type="compositionally biased region" description="Polar residues" evidence="5">
    <location>
        <begin position="54"/>
        <end position="66"/>
    </location>
</feature>
<feature type="compositionally biased region" description="Pro residues" evidence="5">
    <location>
        <begin position="941"/>
        <end position="1004"/>
    </location>
</feature>
<dbReference type="RefSeq" id="WP_052696551.1">
    <property type="nucleotide sequence ID" value="NZ_JYOV01000010.1"/>
</dbReference>
<feature type="compositionally biased region" description="Basic and acidic residues" evidence="5">
    <location>
        <begin position="136"/>
        <end position="165"/>
    </location>
</feature>
<feature type="region of interest" description="Disordered" evidence="5">
    <location>
        <begin position="676"/>
        <end position="754"/>
    </location>
</feature>
<dbReference type="InterPro" id="IPR005877">
    <property type="entry name" value="YSIRK_signal_dom"/>
</dbReference>
<feature type="compositionally biased region" description="Basic and acidic residues" evidence="5">
    <location>
        <begin position="727"/>
        <end position="741"/>
    </location>
</feature>
<evidence type="ECO:0000256" key="3">
    <source>
        <dbReference type="ARBA" id="ARBA00022729"/>
    </source>
</evidence>
<feature type="chain" id="PRO_5002461414" evidence="6">
    <location>
        <begin position="39"/>
        <end position="1051"/>
    </location>
</feature>
<dbReference type="Pfam" id="PF17966">
    <property type="entry name" value="Muc_B2"/>
    <property type="match status" value="3"/>
</dbReference>
<dbReference type="InterPro" id="IPR019931">
    <property type="entry name" value="LPXTG_anchor"/>
</dbReference>
<evidence type="ECO:0000256" key="2">
    <source>
        <dbReference type="ARBA" id="ARBA00022525"/>
    </source>
</evidence>
<dbReference type="PROSITE" id="PS50847">
    <property type="entry name" value="GRAM_POS_ANCHORING"/>
    <property type="match status" value="1"/>
</dbReference>
<feature type="region of interest" description="Disordered" evidence="5">
    <location>
        <begin position="852"/>
        <end position="1006"/>
    </location>
</feature>
<evidence type="ECO:0000256" key="4">
    <source>
        <dbReference type="ARBA" id="ARBA00023088"/>
    </source>
</evidence>
<evidence type="ECO:0000256" key="1">
    <source>
        <dbReference type="ARBA" id="ARBA00022512"/>
    </source>
</evidence>
<keyword evidence="2" id="KW-0964">Secreted</keyword>
<dbReference type="EMBL" id="JYOV01000010">
    <property type="protein sequence ID" value="KJU93915.1"/>
    <property type="molecule type" value="Genomic_DNA"/>
</dbReference>
<dbReference type="Gene3D" id="2.60.40.4300">
    <property type="match status" value="3"/>
</dbReference>
<feature type="domain" description="Gram-positive cocci surface proteins LPxTG" evidence="7">
    <location>
        <begin position="1018"/>
        <end position="1051"/>
    </location>
</feature>
<name>A0A0F3HII1_9STRE</name>
<protein>
    <submittedName>
        <fullName evidence="8">Cell wall surface anchor family protein</fullName>
    </submittedName>
</protein>
<keyword evidence="1" id="KW-0134">Cell wall</keyword>
<accession>A0A0F3HII1</accession>
<feature type="region of interest" description="Disordered" evidence="5">
    <location>
        <begin position="54"/>
        <end position="167"/>
    </location>
</feature>
<feature type="signal peptide" evidence="6">
    <location>
        <begin position="1"/>
        <end position="38"/>
    </location>
</feature>
<sequence>MKFHFNERQRFSLRKYSFGLASVLLGTAFFLSGQVASADETPILERVAVAEASDQQTVASDKQSIPTKKAVDEEAVETTFSEASAGIQESQKTTNNSENSKLNDQISKVDEETTPENKVDVQKTETLDSATSVQNEESKNSDKKSDNSSELKGDYTENKVSDSRLNRSRRAISENGWSSHEIDPKDLSFKAVNIPVISGQYVTRDDINGIKIETDMFDIPWTYNYVIVSKSSNGGEARHRIINIYYKNLGTISFVDSDGNSISGVTTSKVFKNTNNTLTSDDGTPVPDPSDAAITELPKLPAGYRLKTVDGDPTKVEAYIDRQTSDTIYDYSEIHTNEVIDPDSLTPDELDEALKKYPAPKISSETWSLNQKETVTLIRQPDGSYAIDPTIAGNGGNQFAPGTRYRLVLEKDSTAIQQTTSQTVTYTGAESNPPQNLQNDFTFTGEENSQTHDKTWKQTSHTYGEVLTPVVTGYYADKTSAGKKTVTPDQPHATDTVTYKKLGKIIQVDEAGNVIPGSVSKTYENNPVDPTQAAETKIPDAPAGYKIKEEQPQAWGYNIVDKTIEPNDESDPDRISRDTPIIYVPIVNDVTKPTKQTVTFEGAGVDTPTPNVQTDFTFTGKQKQADGTIAWDQPSHTYGKVIVPVVEGFYSDKAEAGSKVVTPDQPEVTDHVIYKPLGSLVPKSDDPKFPSTPKVKYPNDPTDPTKPSKPIVPNVPGYKPYLPDPNDPTKPDTDKPVEPGKELPNLPTNPGDDTPIIYVPIVNDVTKPTKQTVTFEGAGVDTPTPNVQTDFTFTGKQKQADGTIAWDQPSHTYGKVIVPVVEGFYSDKAEAGSKVVTPDQPEVTDHVIYKPLGSLVPKSDDPKFPSTPKVKYPNDPTDPTKPSKPIVPNVPGYKPYLPDPNDPTKPDTDKPVEPGKELPNLPTNPGDDTPIIYVPIKPENPTVPTPGPKPENPTVPTPGPKPENPIVPTPGPKPENPTVPTPGPKPENPTVPIPEPKPQIPVTPEPKLLDPEKVVYELPNTGADSNSVVTGLGIIGIATTLLGLAQKKKED</sequence>
<dbReference type="PATRIC" id="fig|28037.218.peg.793"/>
<keyword evidence="3 6" id="KW-0732">Signal</keyword>
<evidence type="ECO:0000313" key="9">
    <source>
        <dbReference type="Proteomes" id="UP000033405"/>
    </source>
</evidence>
<evidence type="ECO:0000256" key="5">
    <source>
        <dbReference type="SAM" id="MobiDB-lite"/>
    </source>
</evidence>
<keyword evidence="4" id="KW-0572">Peptidoglycan-anchor</keyword>
<proteinExistence type="predicted"/>
<dbReference type="Pfam" id="PF04650">
    <property type="entry name" value="YSIRK_signal"/>
    <property type="match status" value="1"/>
</dbReference>
<dbReference type="Proteomes" id="UP000033405">
    <property type="component" value="Unassembled WGS sequence"/>
</dbReference>
<dbReference type="NCBIfam" id="TIGR01168">
    <property type="entry name" value="YSIRK_signal"/>
    <property type="match status" value="1"/>
</dbReference>
<evidence type="ECO:0000256" key="6">
    <source>
        <dbReference type="SAM" id="SignalP"/>
    </source>
</evidence>
<dbReference type="InterPro" id="IPR041495">
    <property type="entry name" value="Mub_B2"/>
</dbReference>
<feature type="compositionally biased region" description="Basic and acidic residues" evidence="5">
    <location>
        <begin position="107"/>
        <end position="126"/>
    </location>
</feature>
<dbReference type="AlphaFoldDB" id="A0A0F3HII1"/>
<evidence type="ECO:0000259" key="7">
    <source>
        <dbReference type="PROSITE" id="PS50847"/>
    </source>
</evidence>
<gene>
    <name evidence="8" type="ORF">TZ96_00820</name>
</gene>
<feature type="compositionally biased region" description="Polar residues" evidence="5">
    <location>
        <begin position="78"/>
        <end position="106"/>
    </location>
</feature>
<evidence type="ECO:0000313" key="8">
    <source>
        <dbReference type="EMBL" id="KJU93915.1"/>
    </source>
</evidence>
<organism evidence="8 9">
    <name type="scientific">Streptococcus infantis</name>
    <dbReference type="NCBI Taxonomy" id="68892"/>
    <lineage>
        <taxon>Bacteria</taxon>
        <taxon>Bacillati</taxon>
        <taxon>Bacillota</taxon>
        <taxon>Bacilli</taxon>
        <taxon>Lactobacillales</taxon>
        <taxon>Streptococcaceae</taxon>
        <taxon>Streptococcus</taxon>
    </lineage>
</organism>
<dbReference type="NCBIfam" id="TIGR01167">
    <property type="entry name" value="LPXTG_anchor"/>
    <property type="match status" value="1"/>
</dbReference>
<reference evidence="8 9" key="1">
    <citation type="submission" date="2015-02" db="EMBL/GenBank/DDBJ databases">
        <title>Evolution of amylase-binding proteins of oral streptococcal species.</title>
        <authorList>
            <person name="Haase E.M."/>
        </authorList>
    </citation>
    <scope>NUCLEOTIDE SEQUENCE [LARGE SCALE GENOMIC DNA]</scope>
    <source>
        <strain evidence="8 9">UC6950A</strain>
    </source>
</reference>
<feature type="compositionally biased region" description="Basic and acidic residues" evidence="5">
    <location>
        <begin position="902"/>
        <end position="916"/>
    </location>
</feature>